<dbReference type="Gene3D" id="6.10.340.10">
    <property type="match status" value="1"/>
</dbReference>
<evidence type="ECO:0000256" key="4">
    <source>
        <dbReference type="ARBA" id="ARBA00022553"/>
    </source>
</evidence>
<feature type="domain" description="Histidine kinase" evidence="12">
    <location>
        <begin position="175"/>
        <end position="389"/>
    </location>
</feature>
<protein>
    <recommendedName>
        <fullName evidence="3">histidine kinase</fullName>
        <ecNumber evidence="3">2.7.13.3</ecNumber>
    </recommendedName>
</protein>
<evidence type="ECO:0000256" key="8">
    <source>
        <dbReference type="ARBA" id="ARBA00022989"/>
    </source>
</evidence>
<dbReference type="InterPro" id="IPR003594">
    <property type="entry name" value="HATPase_dom"/>
</dbReference>
<dbReference type="CDD" id="cd00082">
    <property type="entry name" value="HisKA"/>
    <property type="match status" value="1"/>
</dbReference>
<dbReference type="SMART" id="SM00388">
    <property type="entry name" value="HisKA"/>
    <property type="match status" value="1"/>
</dbReference>
<feature type="domain" description="HAMP" evidence="13">
    <location>
        <begin position="113"/>
        <end position="167"/>
    </location>
</feature>
<keyword evidence="9" id="KW-0902">Two-component regulatory system</keyword>
<evidence type="ECO:0000256" key="7">
    <source>
        <dbReference type="ARBA" id="ARBA00022777"/>
    </source>
</evidence>
<evidence type="ECO:0000259" key="12">
    <source>
        <dbReference type="PROSITE" id="PS50109"/>
    </source>
</evidence>
<dbReference type="Gene3D" id="1.10.287.130">
    <property type="match status" value="1"/>
</dbReference>
<keyword evidence="5" id="KW-0808">Transferase</keyword>
<evidence type="ECO:0000256" key="11">
    <source>
        <dbReference type="SAM" id="Phobius"/>
    </source>
</evidence>
<keyword evidence="8 11" id="KW-1133">Transmembrane helix</keyword>
<keyword evidence="10 11" id="KW-0472">Membrane</keyword>
<dbReference type="Pfam" id="PF00672">
    <property type="entry name" value="HAMP"/>
    <property type="match status" value="1"/>
</dbReference>
<dbReference type="InterPro" id="IPR003660">
    <property type="entry name" value="HAMP_dom"/>
</dbReference>
<dbReference type="InterPro" id="IPR003661">
    <property type="entry name" value="HisK_dim/P_dom"/>
</dbReference>
<accession>A0A1C3USJ5</accession>
<name>A0A1C3USJ5_9HYPH</name>
<dbReference type="SMART" id="SM00387">
    <property type="entry name" value="HATPase_c"/>
    <property type="match status" value="1"/>
</dbReference>
<evidence type="ECO:0000256" key="6">
    <source>
        <dbReference type="ARBA" id="ARBA00022692"/>
    </source>
</evidence>
<evidence type="ECO:0000256" key="3">
    <source>
        <dbReference type="ARBA" id="ARBA00012438"/>
    </source>
</evidence>
<dbReference type="InterPro" id="IPR036890">
    <property type="entry name" value="HATPase_C_sf"/>
</dbReference>
<dbReference type="InterPro" id="IPR036097">
    <property type="entry name" value="HisK_dim/P_sf"/>
</dbReference>
<evidence type="ECO:0000259" key="13">
    <source>
        <dbReference type="PROSITE" id="PS50885"/>
    </source>
</evidence>
<dbReference type="InterPro" id="IPR050428">
    <property type="entry name" value="TCS_sensor_his_kinase"/>
</dbReference>
<dbReference type="SMART" id="SM00304">
    <property type="entry name" value="HAMP"/>
    <property type="match status" value="1"/>
</dbReference>
<evidence type="ECO:0000313" key="14">
    <source>
        <dbReference type="EMBL" id="SCB18418.1"/>
    </source>
</evidence>
<dbReference type="Gene3D" id="3.30.565.10">
    <property type="entry name" value="Histidine kinase-like ATPase, C-terminal domain"/>
    <property type="match status" value="1"/>
</dbReference>
<comment type="subcellular location">
    <subcellularLocation>
        <location evidence="2">Membrane</location>
    </subcellularLocation>
</comment>
<dbReference type="STRING" id="52131.GA0061100_103102"/>
<dbReference type="GO" id="GO:0005886">
    <property type="term" value="C:plasma membrane"/>
    <property type="evidence" value="ECO:0007669"/>
    <property type="project" value="TreeGrafter"/>
</dbReference>
<proteinExistence type="predicted"/>
<dbReference type="InterPro" id="IPR005467">
    <property type="entry name" value="His_kinase_dom"/>
</dbReference>
<dbReference type="PANTHER" id="PTHR45436">
    <property type="entry name" value="SENSOR HISTIDINE KINASE YKOH"/>
    <property type="match status" value="1"/>
</dbReference>
<keyword evidence="7 14" id="KW-0418">Kinase</keyword>
<dbReference type="CDD" id="cd06225">
    <property type="entry name" value="HAMP"/>
    <property type="match status" value="1"/>
</dbReference>
<dbReference type="InterPro" id="IPR004358">
    <property type="entry name" value="Sig_transdc_His_kin-like_C"/>
</dbReference>
<dbReference type="SUPFAM" id="SSF55874">
    <property type="entry name" value="ATPase domain of HSP90 chaperone/DNA topoisomerase II/histidine kinase"/>
    <property type="match status" value="1"/>
</dbReference>
<comment type="catalytic activity">
    <reaction evidence="1">
        <text>ATP + protein L-histidine = ADP + protein N-phospho-L-histidine.</text>
        <dbReference type="EC" id="2.7.13.3"/>
    </reaction>
</comment>
<dbReference type="Pfam" id="PF00512">
    <property type="entry name" value="HisKA"/>
    <property type="match status" value="1"/>
</dbReference>
<dbReference type="PROSITE" id="PS50885">
    <property type="entry name" value="HAMP"/>
    <property type="match status" value="1"/>
</dbReference>
<evidence type="ECO:0000256" key="2">
    <source>
        <dbReference type="ARBA" id="ARBA00004370"/>
    </source>
</evidence>
<feature type="transmembrane region" description="Helical" evidence="11">
    <location>
        <begin position="12"/>
        <end position="34"/>
    </location>
</feature>
<dbReference type="PANTHER" id="PTHR45436:SF5">
    <property type="entry name" value="SENSOR HISTIDINE KINASE TRCS"/>
    <property type="match status" value="1"/>
</dbReference>
<dbReference type="GO" id="GO:0000155">
    <property type="term" value="F:phosphorelay sensor kinase activity"/>
    <property type="evidence" value="ECO:0007669"/>
    <property type="project" value="InterPro"/>
</dbReference>
<keyword evidence="15" id="KW-1185">Reference proteome</keyword>
<dbReference type="EMBL" id="FMAC01000003">
    <property type="protein sequence ID" value="SCB18418.1"/>
    <property type="molecule type" value="Genomic_DNA"/>
</dbReference>
<evidence type="ECO:0000256" key="5">
    <source>
        <dbReference type="ARBA" id="ARBA00022679"/>
    </source>
</evidence>
<dbReference type="PRINTS" id="PR00344">
    <property type="entry name" value="BCTRLSENSOR"/>
</dbReference>
<dbReference type="Proteomes" id="UP000186228">
    <property type="component" value="Unassembled WGS sequence"/>
</dbReference>
<reference evidence="15" key="1">
    <citation type="submission" date="2016-08" db="EMBL/GenBank/DDBJ databases">
        <authorList>
            <person name="Varghese N."/>
            <person name="Submissions Spin"/>
        </authorList>
    </citation>
    <scope>NUCLEOTIDE SEQUENCE [LARGE SCALE GENOMIC DNA]</scope>
    <source>
        <strain evidence="15">CCBAU 57015</strain>
    </source>
</reference>
<dbReference type="CDD" id="cd00075">
    <property type="entry name" value="HATPase"/>
    <property type="match status" value="1"/>
</dbReference>
<organism evidence="14 15">
    <name type="scientific">Rhizobium hainanense</name>
    <dbReference type="NCBI Taxonomy" id="52131"/>
    <lineage>
        <taxon>Bacteria</taxon>
        <taxon>Pseudomonadati</taxon>
        <taxon>Pseudomonadota</taxon>
        <taxon>Alphaproteobacteria</taxon>
        <taxon>Hyphomicrobiales</taxon>
        <taxon>Rhizobiaceae</taxon>
        <taxon>Rhizobium/Agrobacterium group</taxon>
        <taxon>Rhizobium</taxon>
    </lineage>
</organism>
<sequence length="410" mass="44364">MKTPGFPSTPLATLTAIVTTIMLLLSVGLTYLGVNWYATYLEQGISEALPPRAATAYKMLSESKVPDGDSLKLLVEHLNALTEPTDFKVQLSVLVFGLLSALLCALIGIFLARRLTRPLEDLTSAAEGLKSGDFSVRVTASYRSTREVASLVETFNALATSLETMEERLRFNNMAVAHELRTPLTILQGSLQSMLDGVFPMDRKIVSDLLLQVEGLGRVVEDLRTLSLAIGQKLVMERQRIDASLLVETVIASAKPMLEANKLQVETGLKRAWISADSPRIRQAVLALLENACRYAAEGGWLRCETEQLADNSVIIRVIDRGPGFPQDIDAVAVNPFWRGDPSRSRSTGGTGLGLSVVQAIAVAHGGHLEFTNRPEGGAMVAIHLIDSGLPGEAHGFGQQDTSSPQCWLC</sequence>
<gene>
    <name evidence="14" type="ORF">GA0061100_103102</name>
</gene>
<dbReference type="SUPFAM" id="SSF158472">
    <property type="entry name" value="HAMP domain-like"/>
    <property type="match status" value="1"/>
</dbReference>
<dbReference type="OrthoDB" id="9809766at2"/>
<evidence type="ECO:0000256" key="10">
    <source>
        <dbReference type="ARBA" id="ARBA00023136"/>
    </source>
</evidence>
<dbReference type="AlphaFoldDB" id="A0A1C3USJ5"/>
<dbReference type="EC" id="2.7.13.3" evidence="3"/>
<evidence type="ECO:0000256" key="9">
    <source>
        <dbReference type="ARBA" id="ARBA00023012"/>
    </source>
</evidence>
<dbReference type="Pfam" id="PF02518">
    <property type="entry name" value="HATPase_c"/>
    <property type="match status" value="1"/>
</dbReference>
<dbReference type="RefSeq" id="WP_075852767.1">
    <property type="nucleotide sequence ID" value="NZ_FMAC01000003.1"/>
</dbReference>
<evidence type="ECO:0000256" key="1">
    <source>
        <dbReference type="ARBA" id="ARBA00000085"/>
    </source>
</evidence>
<keyword evidence="4" id="KW-0597">Phosphoprotein</keyword>
<dbReference type="SUPFAM" id="SSF47384">
    <property type="entry name" value="Homodimeric domain of signal transducing histidine kinase"/>
    <property type="match status" value="1"/>
</dbReference>
<keyword evidence="6 11" id="KW-0812">Transmembrane</keyword>
<evidence type="ECO:0000313" key="15">
    <source>
        <dbReference type="Proteomes" id="UP000186228"/>
    </source>
</evidence>
<feature type="transmembrane region" description="Helical" evidence="11">
    <location>
        <begin position="91"/>
        <end position="112"/>
    </location>
</feature>
<dbReference type="PROSITE" id="PS50109">
    <property type="entry name" value="HIS_KIN"/>
    <property type="match status" value="1"/>
</dbReference>